<evidence type="ECO:0000313" key="2">
    <source>
        <dbReference type="EMBL" id="VFQ99265.1"/>
    </source>
</evidence>
<protein>
    <submittedName>
        <fullName evidence="2">Uncharacterized protein</fullName>
    </submittedName>
</protein>
<gene>
    <name evidence="2" type="ORF">CCAM_LOCUS41041</name>
</gene>
<sequence>MDEYRKEAQAARAKAEKIEAKWTEHCAVYRQLYAKYDGLLKAAKEADEQAQAKIQQLEAENARSVEEIARLGDELAKEQSERAAVAAAWAAQAPEEFAAKALPDRETAIRIFQGLYKHKVSAGIVDEIGTFGFESGQYAKRWTLYGILEQRVQGFQPKVLSLPELHDEEPVPPFPGI</sequence>
<dbReference type="AlphaFoldDB" id="A0A484NCZ9"/>
<name>A0A484NCZ9_9ASTE</name>
<keyword evidence="3" id="KW-1185">Reference proteome</keyword>
<evidence type="ECO:0000256" key="1">
    <source>
        <dbReference type="SAM" id="Coils"/>
    </source>
</evidence>
<evidence type="ECO:0000313" key="3">
    <source>
        <dbReference type="Proteomes" id="UP000595140"/>
    </source>
</evidence>
<dbReference type="Proteomes" id="UP000595140">
    <property type="component" value="Unassembled WGS sequence"/>
</dbReference>
<organism evidence="2 3">
    <name type="scientific">Cuscuta campestris</name>
    <dbReference type="NCBI Taxonomy" id="132261"/>
    <lineage>
        <taxon>Eukaryota</taxon>
        <taxon>Viridiplantae</taxon>
        <taxon>Streptophyta</taxon>
        <taxon>Embryophyta</taxon>
        <taxon>Tracheophyta</taxon>
        <taxon>Spermatophyta</taxon>
        <taxon>Magnoliopsida</taxon>
        <taxon>eudicotyledons</taxon>
        <taxon>Gunneridae</taxon>
        <taxon>Pentapetalae</taxon>
        <taxon>asterids</taxon>
        <taxon>lamiids</taxon>
        <taxon>Solanales</taxon>
        <taxon>Convolvulaceae</taxon>
        <taxon>Cuscuteae</taxon>
        <taxon>Cuscuta</taxon>
        <taxon>Cuscuta subgen. Grammica</taxon>
        <taxon>Cuscuta sect. Cleistogrammica</taxon>
    </lineage>
</organism>
<keyword evidence="1" id="KW-0175">Coiled coil</keyword>
<accession>A0A484NCZ9</accession>
<feature type="coiled-coil region" evidence="1">
    <location>
        <begin position="1"/>
        <end position="81"/>
    </location>
</feature>
<proteinExistence type="predicted"/>
<dbReference type="EMBL" id="OOIL02006652">
    <property type="protein sequence ID" value="VFQ99265.1"/>
    <property type="molecule type" value="Genomic_DNA"/>
</dbReference>
<reference evidence="2 3" key="1">
    <citation type="submission" date="2018-04" db="EMBL/GenBank/DDBJ databases">
        <authorList>
            <person name="Vogel A."/>
        </authorList>
    </citation>
    <scope>NUCLEOTIDE SEQUENCE [LARGE SCALE GENOMIC DNA]</scope>
</reference>